<dbReference type="EMBL" id="GBXM01042031">
    <property type="protein sequence ID" value="JAH66546.1"/>
    <property type="molecule type" value="Transcribed_RNA"/>
</dbReference>
<accession>A0A0E9ULC9</accession>
<sequence length="51" mass="5539">MAGPNRLTNGVTSSLSHSCTFIGLAPLLRSSQKQSWGNLNMFHAFLYIASI</sequence>
<dbReference type="AlphaFoldDB" id="A0A0E9ULC9"/>
<organism evidence="1">
    <name type="scientific">Anguilla anguilla</name>
    <name type="common">European freshwater eel</name>
    <name type="synonym">Muraena anguilla</name>
    <dbReference type="NCBI Taxonomy" id="7936"/>
    <lineage>
        <taxon>Eukaryota</taxon>
        <taxon>Metazoa</taxon>
        <taxon>Chordata</taxon>
        <taxon>Craniata</taxon>
        <taxon>Vertebrata</taxon>
        <taxon>Euteleostomi</taxon>
        <taxon>Actinopterygii</taxon>
        <taxon>Neopterygii</taxon>
        <taxon>Teleostei</taxon>
        <taxon>Anguilliformes</taxon>
        <taxon>Anguillidae</taxon>
        <taxon>Anguilla</taxon>
    </lineage>
</organism>
<evidence type="ECO:0000313" key="1">
    <source>
        <dbReference type="EMBL" id="JAH66546.1"/>
    </source>
</evidence>
<protein>
    <submittedName>
        <fullName evidence="1">Uncharacterized protein</fullName>
    </submittedName>
</protein>
<name>A0A0E9ULC9_ANGAN</name>
<reference evidence="1" key="1">
    <citation type="submission" date="2014-11" db="EMBL/GenBank/DDBJ databases">
        <authorList>
            <person name="Amaro Gonzalez C."/>
        </authorList>
    </citation>
    <scope>NUCLEOTIDE SEQUENCE</scope>
</reference>
<reference evidence="1" key="2">
    <citation type="journal article" date="2015" name="Fish Shellfish Immunol.">
        <title>Early steps in the European eel (Anguilla anguilla)-Vibrio vulnificus interaction in the gills: Role of the RtxA13 toxin.</title>
        <authorList>
            <person name="Callol A."/>
            <person name="Pajuelo D."/>
            <person name="Ebbesson L."/>
            <person name="Teles M."/>
            <person name="MacKenzie S."/>
            <person name="Amaro C."/>
        </authorList>
    </citation>
    <scope>NUCLEOTIDE SEQUENCE</scope>
</reference>
<proteinExistence type="predicted"/>